<organism evidence="3 4">
    <name type="scientific">Nocardia terrae</name>
    <dbReference type="NCBI Taxonomy" id="2675851"/>
    <lineage>
        <taxon>Bacteria</taxon>
        <taxon>Bacillati</taxon>
        <taxon>Actinomycetota</taxon>
        <taxon>Actinomycetes</taxon>
        <taxon>Mycobacteriales</taxon>
        <taxon>Nocardiaceae</taxon>
        <taxon>Nocardia</taxon>
    </lineage>
</organism>
<reference evidence="3 4" key="1">
    <citation type="submission" date="2019-12" db="EMBL/GenBank/DDBJ databases">
        <title>Nocardia sp. nov. ET3-3 isolated from soil.</title>
        <authorList>
            <person name="Kanchanasin P."/>
            <person name="Tanasupawat S."/>
            <person name="Yuki M."/>
            <person name="Kudo T."/>
        </authorList>
    </citation>
    <scope>NUCLEOTIDE SEQUENCE [LARGE SCALE GENOMIC DNA]</scope>
    <source>
        <strain evidence="3 4">ET3-3</strain>
    </source>
</reference>
<evidence type="ECO:0000313" key="3">
    <source>
        <dbReference type="EMBL" id="MVU77539.1"/>
    </source>
</evidence>
<keyword evidence="1" id="KW-0732">Signal</keyword>
<evidence type="ECO:0000259" key="2">
    <source>
        <dbReference type="SMART" id="SM00830"/>
    </source>
</evidence>
<dbReference type="AlphaFoldDB" id="A0A7K1UTQ0"/>
<dbReference type="GO" id="GO:0004106">
    <property type="term" value="F:chorismate mutase activity"/>
    <property type="evidence" value="ECO:0007669"/>
    <property type="project" value="InterPro"/>
</dbReference>
<name>A0A7K1UTQ0_9NOCA</name>
<dbReference type="RefSeq" id="WP_157387231.1">
    <property type="nucleotide sequence ID" value="NZ_WRPP01000002.1"/>
</dbReference>
<proteinExistence type="predicted"/>
<dbReference type="SUPFAM" id="SSF48600">
    <property type="entry name" value="Chorismate mutase II"/>
    <property type="match status" value="1"/>
</dbReference>
<dbReference type="SMART" id="SM00830">
    <property type="entry name" value="CM_2"/>
    <property type="match status" value="1"/>
</dbReference>
<dbReference type="Pfam" id="PF01817">
    <property type="entry name" value="CM_2"/>
    <property type="match status" value="1"/>
</dbReference>
<dbReference type="InterPro" id="IPR036979">
    <property type="entry name" value="CM_dom_sf"/>
</dbReference>
<comment type="caution">
    <text evidence="3">The sequence shown here is derived from an EMBL/GenBank/DDBJ whole genome shotgun (WGS) entry which is preliminary data.</text>
</comment>
<sequence length="191" mass="19733">MRSLALTGMATLVVIAGQCGVAAAAQDSGSLDRLAGSLIDRLDTADTVAAIKWTDTLRTGVDPVIDDPAREAAIYDAMAQLGAQENLPAPRVRQVFEGQIEASKIVQRGLVTEWRAGVAAPAPAMDLAAVRTVIDGLNTDIVAELAAEQSDLTGPGCPARITPVFLSAAASHRLDALHTAALLRAVTPLCG</sequence>
<feature type="signal peptide" evidence="1">
    <location>
        <begin position="1"/>
        <end position="24"/>
    </location>
</feature>
<dbReference type="Gene3D" id="1.20.59.10">
    <property type="entry name" value="Chorismate mutase"/>
    <property type="match status" value="1"/>
</dbReference>
<protein>
    <submittedName>
        <fullName evidence="3">Chorismate mutase</fullName>
    </submittedName>
</protein>
<accession>A0A7K1UTQ0</accession>
<dbReference type="InterPro" id="IPR036263">
    <property type="entry name" value="Chorismate_II_sf"/>
</dbReference>
<gene>
    <name evidence="3" type="ORF">GPX89_09820</name>
</gene>
<keyword evidence="4" id="KW-1185">Reference proteome</keyword>
<dbReference type="GO" id="GO:0046417">
    <property type="term" value="P:chorismate metabolic process"/>
    <property type="evidence" value="ECO:0007669"/>
    <property type="project" value="InterPro"/>
</dbReference>
<feature type="domain" description="Chorismate mutase" evidence="2">
    <location>
        <begin position="24"/>
        <end position="110"/>
    </location>
</feature>
<dbReference type="EMBL" id="WRPP01000002">
    <property type="protein sequence ID" value="MVU77539.1"/>
    <property type="molecule type" value="Genomic_DNA"/>
</dbReference>
<feature type="chain" id="PRO_5029860720" evidence="1">
    <location>
        <begin position="25"/>
        <end position="191"/>
    </location>
</feature>
<evidence type="ECO:0000256" key="1">
    <source>
        <dbReference type="SAM" id="SignalP"/>
    </source>
</evidence>
<evidence type="ECO:0000313" key="4">
    <source>
        <dbReference type="Proteomes" id="UP000466794"/>
    </source>
</evidence>
<dbReference type="Proteomes" id="UP000466794">
    <property type="component" value="Unassembled WGS sequence"/>
</dbReference>
<dbReference type="InterPro" id="IPR002701">
    <property type="entry name" value="CM_II_prokaryot"/>
</dbReference>